<sequence length="385" mass="42320">MFQAVYNLGKETAEGESQKQTIESCVRCHHPIGHSAGETDLPLDDEKGGVVCDFCHSVRATTGIGNAPYILSPGNAAEMEGGIKYGPFDDCPDTIHKNQFSELHTRSEFCGGCHDVSHAGNDLPIEQTYTEWRQGPYNTGDPETSVHCQDCHMRQRPGFPSTGSTERPDNPGFASPEIMGGKNRPHIWTHYFVGGSAVHISLPPNSEAQPQMAIDRLKNAATLEVHVNSNVKKGGLLQFKVDVKNTGAGHYLPTGLTELRQMWLEVSITDSAGSVLFNRGNVDSKGNIDPEALIYHTVFGNEKGEPTIHVWEATHIISDYRVPPKGKKVEQFAFLIPEDIKPPLKIKAVLNYRSAPQYLVNDLLGEKAIKLPIINMTELTKEVSL</sequence>
<dbReference type="AlphaFoldDB" id="A0A0B0EM02"/>
<name>A0A0B0EM02_9BACT</name>
<protein>
    <submittedName>
        <fullName evidence="1">Putative heme protein</fullName>
    </submittedName>
</protein>
<accession>A0A0B0EM02</accession>
<dbReference type="SUPFAM" id="SSF48695">
    <property type="entry name" value="Multiheme cytochromes"/>
    <property type="match status" value="1"/>
</dbReference>
<comment type="caution">
    <text evidence="1">The sequence shown here is derived from an EMBL/GenBank/DDBJ whole genome shotgun (WGS) entry which is preliminary data.</text>
</comment>
<proteinExistence type="predicted"/>
<gene>
    <name evidence="1" type="ORF">SCABRO_02108</name>
</gene>
<evidence type="ECO:0000313" key="2">
    <source>
        <dbReference type="Proteomes" id="UP000030652"/>
    </source>
</evidence>
<evidence type="ECO:0000313" key="1">
    <source>
        <dbReference type="EMBL" id="KHE92158.1"/>
    </source>
</evidence>
<reference evidence="1 2" key="1">
    <citation type="submission" date="2014-10" db="EMBL/GenBank/DDBJ databases">
        <title>Draft genome of anammox bacterium scalindua brodae, obtained using differential coverage binning of sequence data from two enrichment reactors.</title>
        <authorList>
            <person name="Speth D.R."/>
            <person name="Russ L."/>
            <person name="Kartal B."/>
            <person name="Op den Camp H.J."/>
            <person name="Dutilh B.E."/>
            <person name="Jetten M.S."/>
        </authorList>
    </citation>
    <scope>NUCLEOTIDE SEQUENCE [LARGE SCALE GENOMIC DNA]</scope>
    <source>
        <strain evidence="1">RU1</strain>
    </source>
</reference>
<dbReference type="InterPro" id="IPR036280">
    <property type="entry name" value="Multihaem_cyt_sf"/>
</dbReference>
<dbReference type="Proteomes" id="UP000030652">
    <property type="component" value="Unassembled WGS sequence"/>
</dbReference>
<dbReference type="EMBL" id="JRYO01000148">
    <property type="protein sequence ID" value="KHE92158.1"/>
    <property type="molecule type" value="Genomic_DNA"/>
</dbReference>
<organism evidence="1 2">
    <name type="scientific">Candidatus Scalindua brodae</name>
    <dbReference type="NCBI Taxonomy" id="237368"/>
    <lineage>
        <taxon>Bacteria</taxon>
        <taxon>Pseudomonadati</taxon>
        <taxon>Planctomycetota</taxon>
        <taxon>Candidatus Brocadiia</taxon>
        <taxon>Candidatus Brocadiales</taxon>
        <taxon>Candidatus Scalinduaceae</taxon>
        <taxon>Candidatus Scalindua</taxon>
    </lineage>
</organism>
<dbReference type="PATRIC" id="fig|237368.3.peg.2275"/>
<dbReference type="eggNOG" id="COG4885">
    <property type="taxonomic scope" value="Bacteria"/>
</dbReference>